<keyword evidence="2" id="KW-1185">Reference proteome</keyword>
<dbReference type="Pfam" id="PF10851">
    <property type="entry name" value="DUF2652"/>
    <property type="match status" value="1"/>
</dbReference>
<evidence type="ECO:0000313" key="1">
    <source>
        <dbReference type="EMBL" id="MDN5214161.1"/>
    </source>
</evidence>
<evidence type="ECO:0000313" key="2">
    <source>
        <dbReference type="Proteomes" id="UP001172083"/>
    </source>
</evidence>
<comment type="caution">
    <text evidence="1">The sequence shown here is derived from an EMBL/GenBank/DDBJ whole genome shotgun (WGS) entry which is preliminary data.</text>
</comment>
<dbReference type="Proteomes" id="UP001172083">
    <property type="component" value="Unassembled WGS sequence"/>
</dbReference>
<name>A0ABT8LCT7_9BACT</name>
<proteinExistence type="predicted"/>
<dbReference type="InterPro" id="IPR023393">
    <property type="entry name" value="START-like_dom_sf"/>
</dbReference>
<accession>A0ABT8LCT7</accession>
<dbReference type="CDD" id="cd07812">
    <property type="entry name" value="SRPBCC"/>
    <property type="match status" value="1"/>
</dbReference>
<dbReference type="InterPro" id="IPR019587">
    <property type="entry name" value="Polyketide_cyclase/dehydratase"/>
</dbReference>
<organism evidence="1 2">
    <name type="scientific">Agaribacillus aureus</name>
    <dbReference type="NCBI Taxonomy" id="3051825"/>
    <lineage>
        <taxon>Bacteria</taxon>
        <taxon>Pseudomonadati</taxon>
        <taxon>Bacteroidota</taxon>
        <taxon>Cytophagia</taxon>
        <taxon>Cytophagales</taxon>
        <taxon>Splendidivirgaceae</taxon>
        <taxon>Agaribacillus</taxon>
    </lineage>
</organism>
<dbReference type="Pfam" id="PF10604">
    <property type="entry name" value="Polyketide_cyc2"/>
    <property type="match status" value="1"/>
</dbReference>
<sequence length="375" mass="43147">MVDNNRSLLFIPDITGFTKFVNQTEIEHSQHIISELLELIVDSNKISMEVSEVEGDAVLFFKHNSVPDLVEIIEQVKQTFLDFHNHLKSYESKRICNCGACSTAINLSLKFIIHQGEIGFTEVKGHKKPFGADLILVHRLLKNNIPEKEYLLLTDSFSIQNQQNNHSKDTAWLNYERGDITYENIGEIIYNYAKLSPLHQWVKKPAPPKLAEKVKNPITEQVFIDLPMEAVFEKVSNFNYRLEWNQGVDKLEYEKERVNRIGTRHRCVIGKNQILNFETTKNNFGKGKMVYGEKIMDLPIAKDAAFYYILEKEKEGTLVTAEVHIHPKPVIGWLVLPVLKRKFKKNLGVLIQKLKEACEKESEPTLIASQNQVTV</sequence>
<dbReference type="Gene3D" id="3.30.530.20">
    <property type="match status" value="1"/>
</dbReference>
<dbReference type="EMBL" id="JAUJEB010000004">
    <property type="protein sequence ID" value="MDN5214161.1"/>
    <property type="molecule type" value="Genomic_DNA"/>
</dbReference>
<reference evidence="1" key="1">
    <citation type="submission" date="2023-06" db="EMBL/GenBank/DDBJ databases">
        <title>Genomic of Agaribacillus aureum.</title>
        <authorList>
            <person name="Wang G."/>
        </authorList>
    </citation>
    <scope>NUCLEOTIDE SEQUENCE</scope>
    <source>
        <strain evidence="1">BMA12</strain>
    </source>
</reference>
<protein>
    <submittedName>
        <fullName evidence="1">DUF2652 domain-containing protein</fullName>
    </submittedName>
</protein>
<gene>
    <name evidence="1" type="ORF">QQ020_18940</name>
</gene>
<dbReference type="InterPro" id="IPR020503">
    <property type="entry name" value="Uncharacterised_Rv2561"/>
</dbReference>
<dbReference type="SUPFAM" id="SSF55961">
    <property type="entry name" value="Bet v1-like"/>
    <property type="match status" value="1"/>
</dbReference>
<dbReference type="RefSeq" id="WP_346759496.1">
    <property type="nucleotide sequence ID" value="NZ_JAUJEB010000004.1"/>
</dbReference>